<gene>
    <name evidence="1" type="ORF">BU085_05170</name>
</gene>
<comment type="caution">
    <text evidence="1">The sequence shown here is derived from an EMBL/GenBank/DDBJ whole genome shotgun (WGS) entry which is preliminary data.</text>
</comment>
<evidence type="ECO:0000313" key="2">
    <source>
        <dbReference type="Proteomes" id="UP000240717"/>
    </source>
</evidence>
<sequence>MNNIKGELVNYIKNNAGTSFVEIEKVFDENAFDYKGQGAYTSAVNNNIVYWYGWNKQAFNLVSDLVNDGVIEMNICESIIYIVDGKGLNFPILKSDDVDTYHWLPVAFNFCKKRKGACLK</sequence>
<dbReference type="AlphaFoldDB" id="A0A2T4Q137"/>
<dbReference type="EMBL" id="PZEV01000013">
    <property type="protein sequence ID" value="PTI51383.1"/>
    <property type="molecule type" value="Genomic_DNA"/>
</dbReference>
<name>A0A2T4Q137_STAWA</name>
<dbReference type="Proteomes" id="UP000240717">
    <property type="component" value="Unassembled WGS sequence"/>
</dbReference>
<reference evidence="1 2" key="1">
    <citation type="journal article" date="2016" name="Front. Microbiol.">
        <title>Comprehensive Phylogenetic Analysis of Bovine Non-aureus Staphylococci Species Based on Whole-Genome Sequencing.</title>
        <authorList>
            <person name="Naushad S."/>
            <person name="Barkema H.W."/>
            <person name="Luby C."/>
            <person name="Condas L.A."/>
            <person name="Nobrega D.B."/>
            <person name="Carson D.A."/>
            <person name="De Buck J."/>
        </authorList>
    </citation>
    <scope>NUCLEOTIDE SEQUENCE [LARGE SCALE GENOMIC DNA]</scope>
    <source>
        <strain evidence="1 2">SNUC 2993</strain>
    </source>
</reference>
<organism evidence="1 2">
    <name type="scientific">Staphylococcus warneri</name>
    <dbReference type="NCBI Taxonomy" id="1292"/>
    <lineage>
        <taxon>Bacteria</taxon>
        <taxon>Bacillati</taxon>
        <taxon>Bacillota</taxon>
        <taxon>Bacilli</taxon>
        <taxon>Bacillales</taxon>
        <taxon>Staphylococcaceae</taxon>
        <taxon>Staphylococcus</taxon>
    </lineage>
</organism>
<evidence type="ECO:0000313" key="1">
    <source>
        <dbReference type="EMBL" id="PTI51383.1"/>
    </source>
</evidence>
<dbReference type="RefSeq" id="WP_107533212.1">
    <property type="nucleotide sequence ID" value="NZ_PZEV01000013.1"/>
</dbReference>
<proteinExistence type="predicted"/>
<accession>A0A2T4Q137</accession>
<protein>
    <submittedName>
        <fullName evidence="1">Pathogenicity island protein</fullName>
    </submittedName>
</protein>